<dbReference type="InterPro" id="IPR001932">
    <property type="entry name" value="PPM-type_phosphatase-like_dom"/>
</dbReference>
<protein>
    <recommendedName>
        <fullName evidence="2">PPM-type phosphatase domain-containing protein</fullName>
    </recommendedName>
</protein>
<dbReference type="Proteomes" id="UP001165065">
    <property type="component" value="Unassembled WGS sequence"/>
</dbReference>
<dbReference type="Pfam" id="PF00481">
    <property type="entry name" value="PP2C"/>
    <property type="match status" value="1"/>
</dbReference>
<dbReference type="PANTHER" id="PTHR47992">
    <property type="entry name" value="PROTEIN PHOSPHATASE"/>
    <property type="match status" value="1"/>
</dbReference>
<feature type="domain" description="PPM-type phosphatase" evidence="2">
    <location>
        <begin position="60"/>
        <end position="389"/>
    </location>
</feature>
<reference evidence="4" key="1">
    <citation type="journal article" date="2023" name="Commun. Biol.">
        <title>Genome analysis of Parmales, the sister group of diatoms, reveals the evolutionary specialization of diatoms from phago-mixotrophs to photoautotrophs.</title>
        <authorList>
            <person name="Ban H."/>
            <person name="Sato S."/>
            <person name="Yoshikawa S."/>
            <person name="Yamada K."/>
            <person name="Nakamura Y."/>
            <person name="Ichinomiya M."/>
            <person name="Sato N."/>
            <person name="Blanc-Mathieu R."/>
            <person name="Endo H."/>
            <person name="Kuwata A."/>
            <person name="Ogata H."/>
        </authorList>
    </citation>
    <scope>NUCLEOTIDE SEQUENCE [LARGE SCALE GENOMIC DNA]</scope>
</reference>
<dbReference type="InterPro" id="IPR015655">
    <property type="entry name" value="PP2C"/>
</dbReference>
<organism evidence="3 4">
    <name type="scientific">Triparma columacea</name>
    <dbReference type="NCBI Taxonomy" id="722753"/>
    <lineage>
        <taxon>Eukaryota</taxon>
        <taxon>Sar</taxon>
        <taxon>Stramenopiles</taxon>
        <taxon>Ochrophyta</taxon>
        <taxon>Bolidophyceae</taxon>
        <taxon>Parmales</taxon>
        <taxon>Triparmaceae</taxon>
        <taxon>Triparma</taxon>
    </lineage>
</organism>
<evidence type="ECO:0000313" key="4">
    <source>
        <dbReference type="Proteomes" id="UP001165065"/>
    </source>
</evidence>
<evidence type="ECO:0000256" key="1">
    <source>
        <dbReference type="SAM" id="MobiDB-lite"/>
    </source>
</evidence>
<proteinExistence type="predicted"/>
<feature type="compositionally biased region" description="Low complexity" evidence="1">
    <location>
        <begin position="89"/>
        <end position="103"/>
    </location>
</feature>
<feature type="region of interest" description="Disordered" evidence="1">
    <location>
        <begin position="1"/>
        <end position="26"/>
    </location>
</feature>
<dbReference type="GO" id="GO:0004722">
    <property type="term" value="F:protein serine/threonine phosphatase activity"/>
    <property type="evidence" value="ECO:0007669"/>
    <property type="project" value="InterPro"/>
</dbReference>
<keyword evidence="4" id="KW-1185">Reference proteome</keyword>
<accession>A0A9W7G0P9</accession>
<dbReference type="InterPro" id="IPR036457">
    <property type="entry name" value="PPM-type-like_dom_sf"/>
</dbReference>
<dbReference type="PROSITE" id="PS51746">
    <property type="entry name" value="PPM_2"/>
    <property type="match status" value="1"/>
</dbReference>
<sequence length="393" mass="41884">MSTQSSAQSSTLSTSSYFGLSSSKKSNSLKNEAINVPPFDHCGGQTDQGVEAYQAQDGWEIGVCWARNARPYQEDCWFITSSLPLRRTIPPSSSSSSSSSKAHPPGPPPRNFLPYTSWGVFDGHGGSSCSDYCHKEYPSVLRSSLPPSPSPSPQADSLSRSLRSSLVAIAVLFSTSLPPNTLSSPGSTANIVLSSSPHLLCGNVGDSSSHYYPPNTSSPHGDKLSVDHDTWVRSDEHTRLLASGAFLHPSPPPFNLGSVFLVKALYAMAFGCPRVYKPDMVGGVVGGLNMTRSVGDVHLKPQVSHEPDVEVRGVGREVGGYVVTATDGVWDELGPGEVRRLIEEAEMSLGTKGDELPKCEGVARAASMIVREAIRRGGRDNATAIVAKRCIPK</sequence>
<evidence type="ECO:0000313" key="3">
    <source>
        <dbReference type="EMBL" id="GMI28263.1"/>
    </source>
</evidence>
<dbReference type="EMBL" id="BRYA01000661">
    <property type="protein sequence ID" value="GMI28263.1"/>
    <property type="molecule type" value="Genomic_DNA"/>
</dbReference>
<dbReference type="AlphaFoldDB" id="A0A9W7G0P9"/>
<dbReference type="CDD" id="cd00143">
    <property type="entry name" value="PP2Cc"/>
    <property type="match status" value="1"/>
</dbReference>
<gene>
    <name evidence="3" type="ORF">TrCOL_g13051</name>
</gene>
<dbReference type="SMART" id="SM00332">
    <property type="entry name" value="PP2Cc"/>
    <property type="match status" value="1"/>
</dbReference>
<dbReference type="OrthoDB" id="10264738at2759"/>
<dbReference type="SUPFAM" id="SSF81606">
    <property type="entry name" value="PP2C-like"/>
    <property type="match status" value="1"/>
</dbReference>
<evidence type="ECO:0000259" key="2">
    <source>
        <dbReference type="PROSITE" id="PS51746"/>
    </source>
</evidence>
<comment type="caution">
    <text evidence="3">The sequence shown here is derived from an EMBL/GenBank/DDBJ whole genome shotgun (WGS) entry which is preliminary data.</text>
</comment>
<feature type="region of interest" description="Disordered" evidence="1">
    <location>
        <begin position="89"/>
        <end position="109"/>
    </location>
</feature>
<dbReference type="Gene3D" id="3.60.40.10">
    <property type="entry name" value="PPM-type phosphatase domain"/>
    <property type="match status" value="1"/>
</dbReference>
<name>A0A9W7G0P9_9STRA</name>